<keyword evidence="7 11" id="KW-0418">Kinase</keyword>
<dbReference type="Pfam" id="PF02223">
    <property type="entry name" value="Thymidylate_kin"/>
    <property type="match status" value="1"/>
</dbReference>
<accession>A0A6C1F6G6</accession>
<evidence type="ECO:0000256" key="7">
    <source>
        <dbReference type="ARBA" id="ARBA00022777"/>
    </source>
</evidence>
<reference evidence="13 14" key="1">
    <citation type="submission" date="2020-01" db="EMBL/GenBank/DDBJ databases">
        <title>Complete genome of Buchnera aphidicola isolated from Chaitophorus populeti.</title>
        <authorList>
            <person name="Park J."/>
            <person name="Xi H."/>
        </authorList>
    </citation>
    <scope>NUCLEOTIDE SEQUENCE [LARGE SCALE GENOMIC DNA]</scope>
    <source>
        <strain evidence="13 14">UsonBac</strain>
    </source>
</reference>
<dbReference type="InterPro" id="IPR018094">
    <property type="entry name" value="Thymidylate_kinase"/>
</dbReference>
<dbReference type="NCBIfam" id="TIGR00041">
    <property type="entry name" value="DTMP_kinase"/>
    <property type="match status" value="1"/>
</dbReference>
<evidence type="ECO:0000313" key="13">
    <source>
        <dbReference type="EMBL" id="QIE02061.1"/>
    </source>
</evidence>
<dbReference type="Proteomes" id="UP000502958">
    <property type="component" value="Chromosome"/>
</dbReference>
<dbReference type="Gene3D" id="3.40.50.300">
    <property type="entry name" value="P-loop containing nucleotide triphosphate hydrolases"/>
    <property type="match status" value="1"/>
</dbReference>
<evidence type="ECO:0000256" key="3">
    <source>
        <dbReference type="ARBA" id="ARBA00017144"/>
    </source>
</evidence>
<comment type="catalytic activity">
    <reaction evidence="10 11">
        <text>dTMP + ATP = dTDP + ADP</text>
        <dbReference type="Rhea" id="RHEA:13517"/>
        <dbReference type="ChEBI" id="CHEBI:30616"/>
        <dbReference type="ChEBI" id="CHEBI:58369"/>
        <dbReference type="ChEBI" id="CHEBI:63528"/>
        <dbReference type="ChEBI" id="CHEBI:456216"/>
        <dbReference type="EC" id="2.7.4.9"/>
    </reaction>
</comment>
<dbReference type="GO" id="GO:0006227">
    <property type="term" value="P:dUDP biosynthetic process"/>
    <property type="evidence" value="ECO:0007669"/>
    <property type="project" value="TreeGrafter"/>
</dbReference>
<dbReference type="GO" id="GO:0006235">
    <property type="term" value="P:dTTP biosynthetic process"/>
    <property type="evidence" value="ECO:0007669"/>
    <property type="project" value="UniProtKB-UniRule"/>
</dbReference>
<comment type="function">
    <text evidence="11">Phosphorylation of dTMP to form dTDP in both de novo and salvage pathways of dTTP synthesis.</text>
</comment>
<dbReference type="EC" id="2.7.4.9" evidence="2 11"/>
<dbReference type="PANTHER" id="PTHR10344:SF4">
    <property type="entry name" value="UMP-CMP KINASE 2, MITOCHONDRIAL"/>
    <property type="match status" value="1"/>
</dbReference>
<organism evidence="13 14">
    <name type="scientific">Buchnera aphidicola subsp. Uroleucon sonchi</name>
    <dbReference type="NCBI Taxonomy" id="118118"/>
    <lineage>
        <taxon>Bacteria</taxon>
        <taxon>Pseudomonadati</taxon>
        <taxon>Pseudomonadota</taxon>
        <taxon>Gammaproteobacteria</taxon>
        <taxon>Enterobacterales</taxon>
        <taxon>Erwiniaceae</taxon>
        <taxon>Buchnera</taxon>
    </lineage>
</organism>
<keyword evidence="5 11" id="KW-0545">Nucleotide biosynthesis</keyword>
<dbReference type="GO" id="GO:0006233">
    <property type="term" value="P:dTDP biosynthetic process"/>
    <property type="evidence" value="ECO:0007669"/>
    <property type="project" value="InterPro"/>
</dbReference>
<evidence type="ECO:0000259" key="12">
    <source>
        <dbReference type="Pfam" id="PF02223"/>
    </source>
</evidence>
<evidence type="ECO:0000256" key="1">
    <source>
        <dbReference type="ARBA" id="ARBA00009776"/>
    </source>
</evidence>
<keyword evidence="8 11" id="KW-0067">ATP-binding</keyword>
<evidence type="ECO:0000256" key="5">
    <source>
        <dbReference type="ARBA" id="ARBA00022727"/>
    </source>
</evidence>
<evidence type="ECO:0000256" key="10">
    <source>
        <dbReference type="ARBA" id="ARBA00048743"/>
    </source>
</evidence>
<proteinExistence type="inferred from homology"/>
<dbReference type="InterPro" id="IPR039430">
    <property type="entry name" value="Thymidylate_kin-like_dom"/>
</dbReference>
<dbReference type="EMBL" id="CP047588">
    <property type="protein sequence ID" value="QIE02061.1"/>
    <property type="molecule type" value="Genomic_DNA"/>
</dbReference>
<dbReference type="CDD" id="cd01672">
    <property type="entry name" value="TMPK"/>
    <property type="match status" value="1"/>
</dbReference>
<dbReference type="RefSeq" id="WP_163119349.1">
    <property type="nucleotide sequence ID" value="NZ_CP047588.1"/>
</dbReference>
<dbReference type="GO" id="GO:0005524">
    <property type="term" value="F:ATP binding"/>
    <property type="evidence" value="ECO:0007669"/>
    <property type="project" value="UniProtKB-UniRule"/>
</dbReference>
<evidence type="ECO:0000256" key="8">
    <source>
        <dbReference type="ARBA" id="ARBA00022840"/>
    </source>
</evidence>
<dbReference type="InterPro" id="IPR027417">
    <property type="entry name" value="P-loop_NTPase"/>
</dbReference>
<evidence type="ECO:0000256" key="4">
    <source>
        <dbReference type="ARBA" id="ARBA00022679"/>
    </source>
</evidence>
<feature type="domain" description="Thymidylate kinase-like" evidence="12">
    <location>
        <begin position="9"/>
        <end position="200"/>
    </location>
</feature>
<dbReference type="SUPFAM" id="SSF52540">
    <property type="entry name" value="P-loop containing nucleoside triphosphate hydrolases"/>
    <property type="match status" value="1"/>
</dbReference>
<dbReference type="PANTHER" id="PTHR10344">
    <property type="entry name" value="THYMIDYLATE KINASE"/>
    <property type="match status" value="1"/>
</dbReference>
<comment type="similarity">
    <text evidence="1 11">Belongs to the thymidylate kinase family.</text>
</comment>
<name>A0A6C1F6G6_BUCUN</name>
<protein>
    <recommendedName>
        <fullName evidence="3 11">Thymidylate kinase</fullName>
        <ecNumber evidence="2 11">2.7.4.9</ecNumber>
    </recommendedName>
    <alternativeName>
        <fullName evidence="9 11">dTMP kinase</fullName>
    </alternativeName>
</protein>
<dbReference type="PROSITE" id="PS01331">
    <property type="entry name" value="THYMIDYLATE_KINASE"/>
    <property type="match status" value="1"/>
</dbReference>
<evidence type="ECO:0000256" key="2">
    <source>
        <dbReference type="ARBA" id="ARBA00012980"/>
    </source>
</evidence>
<dbReference type="AlphaFoldDB" id="A0A6C1F6G6"/>
<dbReference type="InterPro" id="IPR018095">
    <property type="entry name" value="Thymidylate_kin_CS"/>
</dbReference>
<evidence type="ECO:0000256" key="9">
    <source>
        <dbReference type="ARBA" id="ARBA00029962"/>
    </source>
</evidence>
<evidence type="ECO:0000256" key="6">
    <source>
        <dbReference type="ARBA" id="ARBA00022741"/>
    </source>
</evidence>
<evidence type="ECO:0000313" key="14">
    <source>
        <dbReference type="Proteomes" id="UP000502958"/>
    </source>
</evidence>
<gene>
    <name evidence="11" type="primary">tmk</name>
    <name evidence="13" type="ORF">GUU85_01660</name>
</gene>
<keyword evidence="4 11" id="KW-0808">Transferase</keyword>
<dbReference type="HAMAP" id="MF_00165">
    <property type="entry name" value="Thymidylate_kinase"/>
    <property type="match status" value="1"/>
</dbReference>
<keyword evidence="6 11" id="KW-0547">Nucleotide-binding</keyword>
<dbReference type="GO" id="GO:0004798">
    <property type="term" value="F:dTMP kinase activity"/>
    <property type="evidence" value="ECO:0007669"/>
    <property type="project" value="UniProtKB-UniRule"/>
</dbReference>
<sequence>MIKNKFIVVEGLEGAGKTHACIYIKNILYKRYNIKNILLVRQPGSTFIAEIIRKLIKKKFYFEHLTKETELLLMYAARIQLIETKIKPALKKGIWVISDRHDLSSIAYQGGGLGINKIIINQLKLLFLHDCTPDLTIYLDVCPKIGLKRVLNRNSLDAIESRSLEFFKRVRKTYLKNIKLDQKSIIINANLNFNIVNDDITKKILIWLKKQHI</sequence>
<evidence type="ECO:0000256" key="11">
    <source>
        <dbReference type="HAMAP-Rule" id="MF_00165"/>
    </source>
</evidence>
<feature type="binding site" evidence="11">
    <location>
        <begin position="11"/>
        <end position="18"/>
    </location>
    <ligand>
        <name>ATP</name>
        <dbReference type="ChEBI" id="CHEBI:30616"/>
    </ligand>
</feature>
<dbReference type="GO" id="GO:0005829">
    <property type="term" value="C:cytosol"/>
    <property type="evidence" value="ECO:0007669"/>
    <property type="project" value="TreeGrafter"/>
</dbReference>